<dbReference type="SUPFAM" id="SSF52047">
    <property type="entry name" value="RNI-like"/>
    <property type="match status" value="1"/>
</dbReference>
<evidence type="ECO:0000313" key="3">
    <source>
        <dbReference type="EMBL" id="TCD63650.1"/>
    </source>
</evidence>
<organism evidence="3 4">
    <name type="scientific">Steccherinum ochraceum</name>
    <dbReference type="NCBI Taxonomy" id="92696"/>
    <lineage>
        <taxon>Eukaryota</taxon>
        <taxon>Fungi</taxon>
        <taxon>Dikarya</taxon>
        <taxon>Basidiomycota</taxon>
        <taxon>Agaricomycotina</taxon>
        <taxon>Agaricomycetes</taxon>
        <taxon>Polyporales</taxon>
        <taxon>Steccherinaceae</taxon>
        <taxon>Steccherinum</taxon>
    </lineage>
</organism>
<dbReference type="CDD" id="cd09917">
    <property type="entry name" value="F-box_SF"/>
    <property type="match status" value="1"/>
</dbReference>
<evidence type="ECO:0000313" key="4">
    <source>
        <dbReference type="Proteomes" id="UP000292702"/>
    </source>
</evidence>
<sequence length="402" mass="44875">MLRVEDLNQDCLELIFAHLSVQDLFALSLASRTLLGSVTPRLYQTLVFHSGHAKRYSKILNAFTVVQQRPYYAVHVRAIDIRAVPMYRGAVHSTFLQEYVKTIQMSHGLVSFTCTQSAIIPQSLRALQGHSGIRFIRINSRLSQEQTVLLQNLSSLEAISFDNSTWNVIHVLPGWTYTMANTLSSLTLYSLPDLNDTILAATVSSLPNLRKFHVINCGKIQHDLVIRLTAHTPNLPWGCSLTSIVLRPSMRTSLHDTVITDLLNAHDATLQHVMLLNCGVSINSMRAIASQCAQLDKLGVSIPHKDIYSVAMALSRSSTLETLQDISDTSSQSNTTRPSLTKDNVRVLVDMVPGLQKVIAWDRVWTAHRPSDRADEGVELTFEKRRNPTPSHWFEPPTSSSS</sequence>
<dbReference type="InterPro" id="IPR001810">
    <property type="entry name" value="F-box_dom"/>
</dbReference>
<feature type="compositionally biased region" description="Basic and acidic residues" evidence="1">
    <location>
        <begin position="375"/>
        <end position="386"/>
    </location>
</feature>
<name>A0A4R0R7L0_9APHY</name>
<dbReference type="Proteomes" id="UP000292702">
    <property type="component" value="Unassembled WGS sequence"/>
</dbReference>
<dbReference type="OrthoDB" id="3005567at2759"/>
<dbReference type="AlphaFoldDB" id="A0A4R0R7L0"/>
<dbReference type="EMBL" id="RWJN01000283">
    <property type="protein sequence ID" value="TCD63650.1"/>
    <property type="molecule type" value="Genomic_DNA"/>
</dbReference>
<gene>
    <name evidence="3" type="ORF">EIP91_005130</name>
</gene>
<dbReference type="Gene3D" id="3.80.10.10">
    <property type="entry name" value="Ribonuclease Inhibitor"/>
    <property type="match status" value="1"/>
</dbReference>
<feature type="region of interest" description="Disordered" evidence="1">
    <location>
        <begin position="375"/>
        <end position="402"/>
    </location>
</feature>
<protein>
    <recommendedName>
        <fullName evidence="2">F-box domain-containing protein</fullName>
    </recommendedName>
</protein>
<evidence type="ECO:0000256" key="1">
    <source>
        <dbReference type="SAM" id="MobiDB-lite"/>
    </source>
</evidence>
<dbReference type="PROSITE" id="PS50181">
    <property type="entry name" value="FBOX"/>
    <property type="match status" value="1"/>
</dbReference>
<accession>A0A4R0R7L0</accession>
<comment type="caution">
    <text evidence="3">The sequence shown here is derived from an EMBL/GenBank/DDBJ whole genome shotgun (WGS) entry which is preliminary data.</text>
</comment>
<feature type="domain" description="F-box" evidence="2">
    <location>
        <begin position="1"/>
        <end position="46"/>
    </location>
</feature>
<dbReference type="InterPro" id="IPR032675">
    <property type="entry name" value="LRR_dom_sf"/>
</dbReference>
<dbReference type="Pfam" id="PF00646">
    <property type="entry name" value="F-box"/>
    <property type="match status" value="1"/>
</dbReference>
<reference evidence="3 4" key="1">
    <citation type="submission" date="2018-11" db="EMBL/GenBank/DDBJ databases">
        <title>Genome assembly of Steccherinum ochraceum LE-BIN_3174, the white-rot fungus of the Steccherinaceae family (The Residual Polyporoid clade, Polyporales, Basidiomycota).</title>
        <authorList>
            <person name="Fedorova T.V."/>
            <person name="Glazunova O.A."/>
            <person name="Landesman E.O."/>
            <person name="Moiseenko K.V."/>
            <person name="Psurtseva N.V."/>
            <person name="Savinova O.S."/>
            <person name="Shakhova N.V."/>
            <person name="Tyazhelova T.V."/>
            <person name="Vasina D.V."/>
        </authorList>
    </citation>
    <scope>NUCLEOTIDE SEQUENCE [LARGE SCALE GENOMIC DNA]</scope>
    <source>
        <strain evidence="3 4">LE-BIN_3174</strain>
    </source>
</reference>
<dbReference type="STRING" id="92696.A0A4R0R7L0"/>
<evidence type="ECO:0000259" key="2">
    <source>
        <dbReference type="PROSITE" id="PS50181"/>
    </source>
</evidence>
<proteinExistence type="predicted"/>
<keyword evidence="4" id="KW-1185">Reference proteome</keyword>